<gene>
    <name evidence="1" type="ORF">GCM10010285_10550</name>
</gene>
<name>A0ABQ2SP49_STREZ</name>
<dbReference type="EMBL" id="BMTX01000002">
    <property type="protein sequence ID" value="GGS33574.1"/>
    <property type="molecule type" value="Genomic_DNA"/>
</dbReference>
<proteinExistence type="predicted"/>
<comment type="caution">
    <text evidence="1">The sequence shown here is derived from an EMBL/GenBank/DDBJ whole genome shotgun (WGS) entry which is preliminary data.</text>
</comment>
<protein>
    <submittedName>
        <fullName evidence="1">Uncharacterized protein</fullName>
    </submittedName>
</protein>
<organism evidence="1 2">
    <name type="scientific">Streptomyces pseudogriseolus</name>
    <name type="common">Streptomyces gancidicus</name>
    <name type="synonym">Streptomyces rubiginosus</name>
    <dbReference type="NCBI Taxonomy" id="36817"/>
    <lineage>
        <taxon>Bacteria</taxon>
        <taxon>Bacillati</taxon>
        <taxon>Actinomycetota</taxon>
        <taxon>Actinomycetes</taxon>
        <taxon>Kitasatosporales</taxon>
        <taxon>Streptomycetaceae</taxon>
        <taxon>Streptomyces</taxon>
        <taxon>Streptomyces pseudogriseolus group</taxon>
    </lineage>
</organism>
<accession>A0ABQ2SP49</accession>
<sequence length="114" mass="12331">MDDGRDAGAPGPRRPQEDTVACDLWRAVDALLRAGRRRTDAGGDAARPWCRASSEARMDEQTEPLDTLTRQAGRWLARSAAPAERHTTAVVAGPYDRVAWRGVPSATTSARSTT</sequence>
<evidence type="ECO:0000313" key="1">
    <source>
        <dbReference type="EMBL" id="GGS33574.1"/>
    </source>
</evidence>
<keyword evidence="2" id="KW-1185">Reference proteome</keyword>
<evidence type="ECO:0000313" key="2">
    <source>
        <dbReference type="Proteomes" id="UP000597853"/>
    </source>
</evidence>
<reference evidence="2" key="1">
    <citation type="journal article" date="2019" name="Int. J. Syst. Evol. Microbiol.">
        <title>The Global Catalogue of Microorganisms (GCM) 10K type strain sequencing project: providing services to taxonomists for standard genome sequencing and annotation.</title>
        <authorList>
            <consortium name="The Broad Institute Genomics Platform"/>
            <consortium name="The Broad Institute Genome Sequencing Center for Infectious Disease"/>
            <person name="Wu L."/>
            <person name="Ma J."/>
        </authorList>
    </citation>
    <scope>NUCLEOTIDE SEQUENCE [LARGE SCALE GENOMIC DNA]</scope>
    <source>
        <strain evidence="2">JCM 4416</strain>
    </source>
</reference>
<dbReference type="Proteomes" id="UP000597853">
    <property type="component" value="Unassembled WGS sequence"/>
</dbReference>